<dbReference type="PANTHER" id="PTHR35826">
    <property type="entry name" value="PROTEIN ATP6V1FNB-LIKE"/>
    <property type="match status" value="1"/>
</dbReference>
<sequence length="159" mass="18743">MEVFRKKIEMNAIKPNLDLVKGLPKVDDKRFARKSLKYVNDKIDKEAADRFASKSGLIVADMMPVDSRTRPLLYDGVTKEEKGRYQYLKIRHKVVPERKYQFPLLSSWEYGWKIGDVIKKDEIKKPDFGRTALIRDTFYTRNQIPQYPSFELMKSYTIA</sequence>
<dbReference type="OrthoDB" id="410807at2759"/>
<dbReference type="EMBL" id="VXIV02000248">
    <property type="protein sequence ID" value="KAF6039494.1"/>
    <property type="molecule type" value="Genomic_DNA"/>
</dbReference>
<accession>A0A7J7KMV8</accession>
<dbReference type="PANTHER" id="PTHR35826:SF1">
    <property type="entry name" value="PROTEIN ATP6V1FNB-LIKE"/>
    <property type="match status" value="1"/>
</dbReference>
<evidence type="ECO:0000259" key="1">
    <source>
        <dbReference type="Pfam" id="PF22589"/>
    </source>
</evidence>
<gene>
    <name evidence="2" type="ORF">EB796_002200</name>
</gene>
<dbReference type="Pfam" id="PF22589">
    <property type="entry name" value="SPMIP1"/>
    <property type="match status" value="1"/>
</dbReference>
<name>A0A7J7KMV8_BUGNE</name>
<keyword evidence="3" id="KW-1185">Reference proteome</keyword>
<dbReference type="InterPro" id="IPR054323">
    <property type="entry name" value="SPMIP1_C"/>
</dbReference>
<comment type="caution">
    <text evidence="2">The sequence shown here is derived from an EMBL/GenBank/DDBJ whole genome shotgun (WGS) entry which is preliminary data.</text>
</comment>
<organism evidence="2 3">
    <name type="scientific">Bugula neritina</name>
    <name type="common">Brown bryozoan</name>
    <name type="synonym">Sertularia neritina</name>
    <dbReference type="NCBI Taxonomy" id="10212"/>
    <lineage>
        <taxon>Eukaryota</taxon>
        <taxon>Metazoa</taxon>
        <taxon>Spiralia</taxon>
        <taxon>Lophotrochozoa</taxon>
        <taxon>Bryozoa</taxon>
        <taxon>Gymnolaemata</taxon>
        <taxon>Cheilostomatida</taxon>
        <taxon>Flustrina</taxon>
        <taxon>Buguloidea</taxon>
        <taxon>Bugulidae</taxon>
        <taxon>Bugula</taxon>
    </lineage>
</organism>
<evidence type="ECO:0000313" key="2">
    <source>
        <dbReference type="EMBL" id="KAF6039494.1"/>
    </source>
</evidence>
<dbReference type="Proteomes" id="UP000593567">
    <property type="component" value="Unassembled WGS sequence"/>
</dbReference>
<reference evidence="2" key="1">
    <citation type="submission" date="2020-06" db="EMBL/GenBank/DDBJ databases">
        <title>Draft genome of Bugula neritina, a colonial animal packing powerful symbionts and potential medicines.</title>
        <authorList>
            <person name="Rayko M."/>
        </authorList>
    </citation>
    <scope>NUCLEOTIDE SEQUENCE [LARGE SCALE GENOMIC DNA]</scope>
    <source>
        <strain evidence="2">Kwan_BN1</strain>
    </source>
</reference>
<protein>
    <recommendedName>
        <fullName evidence="1">Sperm microtubule inner protein 1 C-terminal domain-containing protein</fullName>
    </recommendedName>
</protein>
<dbReference type="AlphaFoldDB" id="A0A7J7KMV8"/>
<feature type="domain" description="Sperm microtubule inner protein 1 C-terminal" evidence="1">
    <location>
        <begin position="40"/>
        <end position="146"/>
    </location>
</feature>
<evidence type="ECO:0000313" key="3">
    <source>
        <dbReference type="Proteomes" id="UP000593567"/>
    </source>
</evidence>
<proteinExistence type="predicted"/>